<accession>A0A1E5Q043</accession>
<dbReference type="EMBL" id="MEHK01000001">
    <property type="protein sequence ID" value="OEJ35268.1"/>
    <property type="molecule type" value="Genomic_DNA"/>
</dbReference>
<evidence type="ECO:0008006" key="4">
    <source>
        <dbReference type="Google" id="ProtNLM"/>
    </source>
</evidence>
<dbReference type="Gene3D" id="2.130.10.10">
    <property type="entry name" value="YVTN repeat-like/Quinoprotein amine dehydrogenase"/>
    <property type="match status" value="2"/>
</dbReference>
<organism evidence="2 3">
    <name type="scientific">Streptomyces subrutilus</name>
    <dbReference type="NCBI Taxonomy" id="36818"/>
    <lineage>
        <taxon>Bacteria</taxon>
        <taxon>Bacillati</taxon>
        <taxon>Actinomycetota</taxon>
        <taxon>Actinomycetes</taxon>
        <taxon>Kitasatosporales</taxon>
        <taxon>Streptomycetaceae</taxon>
        <taxon>Streptomyces</taxon>
    </lineage>
</organism>
<keyword evidence="3" id="KW-1185">Reference proteome</keyword>
<dbReference type="GO" id="GO:0010411">
    <property type="term" value="P:xyloglucan metabolic process"/>
    <property type="evidence" value="ECO:0007669"/>
    <property type="project" value="TreeGrafter"/>
</dbReference>
<dbReference type="PANTHER" id="PTHR43739:SF5">
    <property type="entry name" value="EXO-ALPHA-SIALIDASE"/>
    <property type="match status" value="1"/>
</dbReference>
<protein>
    <recommendedName>
        <fullName evidence="4">Exo-alpha-sialidase</fullName>
    </recommendedName>
</protein>
<dbReference type="CDD" id="cd15482">
    <property type="entry name" value="Sialidase_non-viral"/>
    <property type="match status" value="1"/>
</dbReference>
<feature type="compositionally biased region" description="Basic and acidic residues" evidence="1">
    <location>
        <begin position="205"/>
        <end position="214"/>
    </location>
</feature>
<evidence type="ECO:0000256" key="1">
    <source>
        <dbReference type="SAM" id="MobiDB-lite"/>
    </source>
</evidence>
<gene>
    <name evidence="2" type="ORF">BGK67_31745</name>
</gene>
<dbReference type="SUPFAM" id="SSF110296">
    <property type="entry name" value="Oligoxyloglucan reducing end-specific cellobiohydrolase"/>
    <property type="match status" value="1"/>
</dbReference>
<dbReference type="STRING" id="36818.BGK67_31745"/>
<dbReference type="AlphaFoldDB" id="A0A1E5Q043"/>
<feature type="compositionally biased region" description="Basic and acidic residues" evidence="1">
    <location>
        <begin position="189"/>
        <end position="198"/>
    </location>
</feature>
<feature type="region of interest" description="Disordered" evidence="1">
    <location>
        <begin position="185"/>
        <end position="214"/>
    </location>
</feature>
<dbReference type="InterPro" id="IPR015943">
    <property type="entry name" value="WD40/YVTN_repeat-like_dom_sf"/>
</dbReference>
<dbReference type="RefSeq" id="WP_069923454.1">
    <property type="nucleotide sequence ID" value="NZ_MEHK01000001.1"/>
</dbReference>
<feature type="region of interest" description="Disordered" evidence="1">
    <location>
        <begin position="115"/>
        <end position="134"/>
    </location>
</feature>
<evidence type="ECO:0000313" key="3">
    <source>
        <dbReference type="Proteomes" id="UP000095705"/>
    </source>
</evidence>
<name>A0A1E5Q043_9ACTN</name>
<dbReference type="InterPro" id="IPR052025">
    <property type="entry name" value="Xyloglucanase_GH74"/>
</dbReference>
<dbReference type="OrthoDB" id="9764804at2"/>
<evidence type="ECO:0000313" key="2">
    <source>
        <dbReference type="EMBL" id="OEJ35268.1"/>
    </source>
</evidence>
<dbReference type="Proteomes" id="UP000095705">
    <property type="component" value="Unassembled WGS sequence"/>
</dbReference>
<dbReference type="PANTHER" id="PTHR43739">
    <property type="entry name" value="XYLOGLUCANASE (EUROFUNG)"/>
    <property type="match status" value="1"/>
</dbReference>
<reference evidence="2 3" key="1">
    <citation type="submission" date="2016-08" db="EMBL/GenBank/DDBJ databases">
        <title>The complete genome of Streptomyces subrutilus 10-1-1.</title>
        <authorList>
            <person name="Chen X."/>
        </authorList>
    </citation>
    <scope>NUCLEOTIDE SEQUENCE [LARGE SCALE GENOMIC DNA]</scope>
    <source>
        <strain evidence="2 3">10-1-1</strain>
    </source>
</reference>
<comment type="caution">
    <text evidence="2">The sequence shown here is derived from an EMBL/GenBank/DDBJ whole genome shotgun (WGS) entry which is preliminary data.</text>
</comment>
<proteinExistence type="predicted"/>
<sequence>MAFTVTGPRTFLASGHPSLADPTATSPHLGLIRSTDAAQTWTTVSAAGEADFHSLQQAGPTLYGLDSQTSQIWASTDAGATWERRAKIGAGDLAAHAGTPQKVWATTRDGLARSTDGGGHMPDGSWHAGSGRRGAAAPDQLIALAADGRILTGSDGTSWAERGRLPEGARPAVLTAANPTHLLAGDTSDAVHESKDGGRTWTTVHRPDHETTGH</sequence>